<reference evidence="1 2" key="1">
    <citation type="submission" date="2012-02" db="EMBL/GenBank/DDBJ databases">
        <title>Complete genome sequence of Actinoplanes missouriensis 431 (= NBRC 102363).</title>
        <authorList>
            <person name="Ohnishi Y."/>
            <person name="Ishikawa J."/>
            <person name="Sekine M."/>
            <person name="Hosoyama A."/>
            <person name="Harada T."/>
            <person name="Narita H."/>
            <person name="Hata T."/>
            <person name="Konno Y."/>
            <person name="Tutikane K."/>
            <person name="Fujita N."/>
            <person name="Horinouchi S."/>
            <person name="Hayakawa M."/>
        </authorList>
    </citation>
    <scope>NUCLEOTIDE SEQUENCE [LARGE SCALE GENOMIC DNA]</scope>
    <source>
        <strain evidence="2">ATCC 14538 / DSM 43046 / CBS 188.64 / JCM 3121 / NBRC 102363 / NCIMB 12654 / NRRL B-3342 / UNCC 431</strain>
    </source>
</reference>
<evidence type="ECO:0000313" key="2">
    <source>
        <dbReference type="Proteomes" id="UP000007882"/>
    </source>
</evidence>
<dbReference type="EMBL" id="AP012319">
    <property type="protein sequence ID" value="BAL87253.1"/>
    <property type="molecule type" value="Genomic_DNA"/>
</dbReference>
<protein>
    <submittedName>
        <fullName evidence="1">Uncharacterized protein</fullName>
    </submittedName>
</protein>
<dbReference type="PATRIC" id="fig|512565.3.peg.2037"/>
<keyword evidence="2" id="KW-1185">Reference proteome</keyword>
<accession>I0H2L6</accession>
<dbReference type="STRING" id="512565.AMIS_20330"/>
<evidence type="ECO:0000313" key="1">
    <source>
        <dbReference type="EMBL" id="BAL87253.1"/>
    </source>
</evidence>
<gene>
    <name evidence="1" type="ordered locus">AMIS_20330</name>
</gene>
<dbReference type="AlphaFoldDB" id="I0H2L6"/>
<sequence>MSHGNDVVVTAPPSTPCIHPWCGGLYCAAADNGERFHLGVLSAEGGPDEFIGVDVVRHDAADGTSEGTLVDITYTDHRQGGLAQRSVTLSPAAALRHGLAVVRAALFALARR</sequence>
<dbReference type="HOGENOM" id="CLU_2140500_0_0_11"/>
<proteinExistence type="predicted"/>
<name>I0H2L6_ACTM4</name>
<organism evidence="1 2">
    <name type="scientific">Actinoplanes missouriensis (strain ATCC 14538 / DSM 43046 / CBS 188.64 / JCM 3121 / NBRC 102363 / NCIMB 12654 / NRRL B-3342 / UNCC 431)</name>
    <dbReference type="NCBI Taxonomy" id="512565"/>
    <lineage>
        <taxon>Bacteria</taxon>
        <taxon>Bacillati</taxon>
        <taxon>Actinomycetota</taxon>
        <taxon>Actinomycetes</taxon>
        <taxon>Micromonosporales</taxon>
        <taxon>Micromonosporaceae</taxon>
        <taxon>Actinoplanes</taxon>
    </lineage>
</organism>
<dbReference type="RefSeq" id="WP_014442148.1">
    <property type="nucleotide sequence ID" value="NC_017093.1"/>
</dbReference>
<dbReference type="KEGG" id="ams:AMIS_20330"/>
<dbReference type="Proteomes" id="UP000007882">
    <property type="component" value="Chromosome"/>
</dbReference>